<proteinExistence type="predicted"/>
<protein>
    <recommendedName>
        <fullName evidence="4">HEAT repeat-containing protein</fullName>
    </recommendedName>
</protein>
<dbReference type="InterPro" id="IPR011990">
    <property type="entry name" value="TPR-like_helical_dom_sf"/>
</dbReference>
<sequence length="270" mass="30097">MSIRNIKSLMLASCLALATGNVNAAANSQRQHVIGVEVNSPLNLPQIQSANNGQPQRPVVKVSSAFNLDTYRLKQIRKRLVRKQHVSYKDLRELADTGDGLAAYRFAKRLMGMGRNDILSDVAHYLSIAAYDGRSYAVRPLVKILKNQNVEFTDSRLEHLEQALLRQARSGDQKALLALAQFYEQGSPFGAKPDLAMELMKRVDTSAYDDKIALRLAASIASHQPLMPKEKEEVKRYLDVADRSDDFGIRAAAKNLRKLINLPQPVGEET</sequence>
<dbReference type="EMBL" id="FOVR01000008">
    <property type="protein sequence ID" value="SFO55482.1"/>
    <property type="molecule type" value="Genomic_DNA"/>
</dbReference>
<dbReference type="RefSeq" id="WP_090073593.1">
    <property type="nucleotide sequence ID" value="NZ_FOVR01000008.1"/>
</dbReference>
<reference evidence="2 3" key="1">
    <citation type="submission" date="2016-10" db="EMBL/GenBank/DDBJ databases">
        <authorList>
            <person name="de Groot N.N."/>
        </authorList>
    </citation>
    <scope>NUCLEOTIDE SEQUENCE [LARGE SCALE GENOMIC DNA]</scope>
    <source>
        <strain evidence="2 3">CGMCC 1.9157</strain>
    </source>
</reference>
<dbReference type="Proteomes" id="UP000199236">
    <property type="component" value="Unassembled WGS sequence"/>
</dbReference>
<dbReference type="Gene3D" id="1.25.40.10">
    <property type="entry name" value="Tetratricopeptide repeat domain"/>
    <property type="match status" value="1"/>
</dbReference>
<feature type="signal peptide" evidence="1">
    <location>
        <begin position="1"/>
        <end position="24"/>
    </location>
</feature>
<keyword evidence="3" id="KW-1185">Reference proteome</keyword>
<evidence type="ECO:0000313" key="2">
    <source>
        <dbReference type="EMBL" id="SFO55482.1"/>
    </source>
</evidence>
<organism evidence="2 3">
    <name type="scientific">Cohaesibacter marisflavi</name>
    <dbReference type="NCBI Taxonomy" id="655353"/>
    <lineage>
        <taxon>Bacteria</taxon>
        <taxon>Pseudomonadati</taxon>
        <taxon>Pseudomonadota</taxon>
        <taxon>Alphaproteobacteria</taxon>
        <taxon>Hyphomicrobiales</taxon>
        <taxon>Cohaesibacteraceae</taxon>
    </lineage>
</organism>
<evidence type="ECO:0000256" key="1">
    <source>
        <dbReference type="SAM" id="SignalP"/>
    </source>
</evidence>
<accession>A0A1I5I4I5</accession>
<dbReference type="STRING" id="655353.SAMN04488056_10842"/>
<name>A0A1I5I4I5_9HYPH</name>
<dbReference type="AlphaFoldDB" id="A0A1I5I4I5"/>
<feature type="chain" id="PRO_5011499221" description="HEAT repeat-containing protein" evidence="1">
    <location>
        <begin position="25"/>
        <end position="270"/>
    </location>
</feature>
<gene>
    <name evidence="2" type="ORF">SAMN04488056_10842</name>
</gene>
<keyword evidence="1" id="KW-0732">Signal</keyword>
<dbReference type="OrthoDB" id="7869376at2"/>
<evidence type="ECO:0000313" key="3">
    <source>
        <dbReference type="Proteomes" id="UP000199236"/>
    </source>
</evidence>
<evidence type="ECO:0008006" key="4">
    <source>
        <dbReference type="Google" id="ProtNLM"/>
    </source>
</evidence>